<evidence type="ECO:0000313" key="3">
    <source>
        <dbReference type="Proteomes" id="UP000595001"/>
    </source>
</evidence>
<sequence>MNALFGLHESESGDICTPLLHIRTCSCGPTDASADTGNTEKYSGGGSDLTEEPVLDRAQAGVGLEEWSVTSGGTEDDQFRPPTDETYFAFGLAELVGVTDVTAVFADELAASDDDEPVEG</sequence>
<organism evidence="2 3">
    <name type="scientific">Halosimplex litoreum</name>
    <dbReference type="NCBI Taxonomy" id="1198301"/>
    <lineage>
        <taxon>Archaea</taxon>
        <taxon>Methanobacteriati</taxon>
        <taxon>Methanobacteriota</taxon>
        <taxon>Stenosarchaea group</taxon>
        <taxon>Halobacteria</taxon>
        <taxon>Halobacteriales</taxon>
        <taxon>Haloarculaceae</taxon>
        <taxon>Halosimplex</taxon>
    </lineage>
</organism>
<dbReference type="Proteomes" id="UP000595001">
    <property type="component" value="Chromosome"/>
</dbReference>
<feature type="region of interest" description="Disordered" evidence="1">
    <location>
        <begin position="29"/>
        <end position="51"/>
    </location>
</feature>
<evidence type="ECO:0000313" key="2">
    <source>
        <dbReference type="EMBL" id="QPV61617.1"/>
    </source>
</evidence>
<keyword evidence="3" id="KW-1185">Reference proteome</keyword>
<name>A0A7T3KTV3_9EURY</name>
<evidence type="ECO:0000256" key="1">
    <source>
        <dbReference type="SAM" id="MobiDB-lite"/>
    </source>
</evidence>
<gene>
    <name evidence="2" type="ORF">I7X12_12720</name>
</gene>
<protein>
    <submittedName>
        <fullName evidence="2">Uncharacterized protein</fullName>
    </submittedName>
</protein>
<proteinExistence type="predicted"/>
<dbReference type="EMBL" id="CP065856">
    <property type="protein sequence ID" value="QPV61617.1"/>
    <property type="molecule type" value="Genomic_DNA"/>
</dbReference>
<dbReference type="AlphaFoldDB" id="A0A7T3KTV3"/>
<dbReference type="KEGG" id="hlt:I7X12_12720"/>
<accession>A0A7T3KTV3</accession>
<dbReference type="GeneID" id="60589371"/>
<reference evidence="2 3" key="1">
    <citation type="submission" date="2020-12" db="EMBL/GenBank/DDBJ databases">
        <title>Halosimplex halophilum sp. nov. and Halosimplex salinum sp. nov., two new members of the genus Halosimplex.</title>
        <authorList>
            <person name="Cui H.L."/>
        </authorList>
    </citation>
    <scope>NUCLEOTIDE SEQUENCE [LARGE SCALE GENOMIC DNA]</scope>
    <source>
        <strain evidence="2 3">YGH94</strain>
    </source>
</reference>
<dbReference type="RefSeq" id="WP_198060447.1">
    <property type="nucleotide sequence ID" value="NZ_CP065856.1"/>
</dbReference>